<dbReference type="SMART" id="SM00225">
    <property type="entry name" value="BTB"/>
    <property type="match status" value="1"/>
</dbReference>
<dbReference type="SMART" id="SM00875">
    <property type="entry name" value="BACK"/>
    <property type="match status" value="1"/>
</dbReference>
<organism evidence="4 5">
    <name type="scientific">Xenopus laevis</name>
    <name type="common">African clawed frog</name>
    <dbReference type="NCBI Taxonomy" id="8355"/>
    <lineage>
        <taxon>Eukaryota</taxon>
        <taxon>Metazoa</taxon>
        <taxon>Chordata</taxon>
        <taxon>Craniata</taxon>
        <taxon>Vertebrata</taxon>
        <taxon>Euteleostomi</taxon>
        <taxon>Amphibia</taxon>
        <taxon>Batrachia</taxon>
        <taxon>Anura</taxon>
        <taxon>Pipoidea</taxon>
        <taxon>Pipidae</taxon>
        <taxon>Xenopodinae</taxon>
        <taxon>Xenopus</taxon>
        <taxon>Xenopus</taxon>
    </lineage>
</organism>
<dbReference type="Proteomes" id="UP000186698">
    <property type="component" value="Chromosome 6L"/>
</dbReference>
<dbReference type="InterPro" id="IPR011333">
    <property type="entry name" value="SKP1/BTB/POZ_sf"/>
</dbReference>
<evidence type="ECO:0000256" key="2">
    <source>
        <dbReference type="ARBA" id="ARBA00022737"/>
    </source>
</evidence>
<dbReference type="SMART" id="SM00612">
    <property type="entry name" value="Kelch"/>
    <property type="match status" value="5"/>
</dbReference>
<dbReference type="InterPro" id="IPR000210">
    <property type="entry name" value="BTB/POZ_dom"/>
</dbReference>
<proteinExistence type="predicted"/>
<dbReference type="InterPro" id="IPR056737">
    <property type="entry name" value="Beta-prop_ATRN-MKLN-like"/>
</dbReference>
<dbReference type="PROSITE" id="PS50097">
    <property type="entry name" value="BTB"/>
    <property type="match status" value="1"/>
</dbReference>
<dbReference type="InterPro" id="IPR011705">
    <property type="entry name" value="BACK"/>
</dbReference>
<dbReference type="InterPro" id="IPR006652">
    <property type="entry name" value="Kelch_1"/>
</dbReference>
<feature type="domain" description="BTB" evidence="3">
    <location>
        <begin position="53"/>
        <end position="120"/>
    </location>
</feature>
<dbReference type="PaxDb" id="8355-A0A1L8G000"/>
<dbReference type="GeneID" id="108718855"/>
<dbReference type="InterPro" id="IPR017096">
    <property type="entry name" value="BTB-kelch_protein"/>
</dbReference>
<dbReference type="InterPro" id="IPR030568">
    <property type="entry name" value="KLHL38_BACK"/>
</dbReference>
<dbReference type="FunFam" id="1.25.40.420:FF:000001">
    <property type="entry name" value="Kelch-like family member 12"/>
    <property type="match status" value="1"/>
</dbReference>
<dbReference type="Gene3D" id="3.30.710.10">
    <property type="entry name" value="Potassium Channel Kv1.1, Chain A"/>
    <property type="match status" value="1"/>
</dbReference>
<dbReference type="AlphaFoldDB" id="A0A1L8G000"/>
<dbReference type="Pfam" id="PF24981">
    <property type="entry name" value="Beta-prop_ATRN-LZTR1"/>
    <property type="match status" value="1"/>
</dbReference>
<keyword evidence="1" id="KW-0880">Kelch repeat</keyword>
<reference evidence="5 6" key="1">
    <citation type="submission" date="2025-04" db="UniProtKB">
        <authorList>
            <consortium name="RefSeq"/>
        </authorList>
    </citation>
    <scope>IDENTIFICATION</scope>
    <source>
        <strain evidence="5 6">J_2021</strain>
        <tissue evidence="5 6">Erythrocytes</tissue>
    </source>
</reference>
<evidence type="ECO:0000313" key="5">
    <source>
        <dbReference type="RefSeq" id="XP_018122837.2"/>
    </source>
</evidence>
<keyword evidence="4" id="KW-1185">Reference proteome</keyword>
<dbReference type="RefSeq" id="XP_018122837.2">
    <property type="nucleotide sequence ID" value="XM_018267348.2"/>
</dbReference>
<evidence type="ECO:0000259" key="3">
    <source>
        <dbReference type="PROSITE" id="PS50097"/>
    </source>
</evidence>
<dbReference type="GO" id="GO:0043161">
    <property type="term" value="P:proteasome-mediated ubiquitin-dependent protein catabolic process"/>
    <property type="evidence" value="ECO:0000318"/>
    <property type="project" value="GO_Central"/>
</dbReference>
<keyword evidence="2" id="KW-0677">Repeat</keyword>
<gene>
    <name evidence="5 6" type="primary">klhl38.L</name>
</gene>
<dbReference type="KEGG" id="xla:108718855"/>
<dbReference type="GO" id="GO:0031463">
    <property type="term" value="C:Cul3-RING ubiquitin ligase complex"/>
    <property type="evidence" value="ECO:0000318"/>
    <property type="project" value="GO_Central"/>
</dbReference>
<evidence type="ECO:0000256" key="1">
    <source>
        <dbReference type="ARBA" id="ARBA00022441"/>
    </source>
</evidence>
<dbReference type="SUPFAM" id="SSF54695">
    <property type="entry name" value="POZ domain"/>
    <property type="match status" value="1"/>
</dbReference>
<dbReference type="Gene3D" id="1.25.40.420">
    <property type="match status" value="1"/>
</dbReference>
<dbReference type="Pfam" id="PF00651">
    <property type="entry name" value="BTB"/>
    <property type="match status" value="1"/>
</dbReference>
<dbReference type="STRING" id="8355.A0A1L8G000"/>
<dbReference type="RefSeq" id="XP_041422564.1">
    <property type="nucleotide sequence ID" value="XM_041566630.1"/>
</dbReference>
<dbReference type="CDD" id="cd18268">
    <property type="entry name" value="BTB_POZ_KLHL38"/>
    <property type="match status" value="1"/>
</dbReference>
<dbReference type="PIRSF" id="PIRSF037037">
    <property type="entry name" value="Kelch-like_protein_gigaxonin"/>
    <property type="match status" value="1"/>
</dbReference>
<dbReference type="PANTHER" id="PTHR24412">
    <property type="entry name" value="KELCH PROTEIN"/>
    <property type="match status" value="1"/>
</dbReference>
<dbReference type="InterPro" id="IPR015915">
    <property type="entry name" value="Kelch-typ_b-propeller"/>
</dbReference>
<sequence length="598" mass="68513">MLNRSDTQLHILKNLHVSDLITMDSENYLFQDQDLSCELLRRLNEFREAHLLTDVIICTGDCEFPCHRNVLASSSPYFRAMFCNNFIESTQEKVTLLGIDSDSLSQIICYVYMGEILITRDNVLNLINAASMLQYGKLLETCSKYLQDQLNPQNCLSMMRMSEFFSCVNLKQKAWDMALKCFPEVSLSDDLKDLCASELLSYLGDDDLCGEEEQVFETLMLWIRHDIRGRKSYVQDLFKKVRLQYVHPTFLFQFIANEPLIQSSPTCGTILDSACRLIFSLTSSLAPDVKPMWHAPRRFSHQEFLVNIGGRKDNQQTTRDVLLYSEKTNQWMRLAKLPLRLYKASSVGLHGNVYVLGGLSIGAKSNTVTSNVFILSLKLNQWRKGESMLVPRYSHRSVTYKNYIFSIGGIGEKQEILGSMERFDSIYNTWDTMANMPVAVLHPAVAANDQRIYLFGGEDVMHNPARLIQVYHISRNMWFRMETRMVKNVCAPAVVIGDKIIIVGGYTRRIIAYDMKQNKFMKCADMKDRRMHHGATVLQNKLYVTGGRCLTADNTIEDSDSFDCYDLDTDTWTSKGKLPHRLFGHGCLTLHCVPSHLH</sequence>
<dbReference type="Gene3D" id="2.120.10.80">
    <property type="entry name" value="Kelch-type beta propeller"/>
    <property type="match status" value="2"/>
</dbReference>
<name>A0A1L8G000_XENLA</name>
<protein>
    <submittedName>
        <fullName evidence="5 6">Kelch-like protein 38</fullName>
    </submittedName>
</protein>
<evidence type="ECO:0000313" key="6">
    <source>
        <dbReference type="RefSeq" id="XP_041422564.1"/>
    </source>
</evidence>
<dbReference type="OrthoDB" id="45365at2759"/>
<accession>A0A1L8G000</accession>
<dbReference type="CDD" id="cd18476">
    <property type="entry name" value="BACK_KLHL38"/>
    <property type="match status" value="1"/>
</dbReference>
<dbReference type="PANTHER" id="PTHR24412:SF462">
    <property type="entry name" value="KELCH-LIKE PROTEIN 38"/>
    <property type="match status" value="1"/>
</dbReference>
<dbReference type="CTD" id="108718855"/>
<dbReference type="GO" id="GO:1990756">
    <property type="term" value="F:ubiquitin-like ligase-substrate adaptor activity"/>
    <property type="evidence" value="ECO:0000318"/>
    <property type="project" value="GO_Central"/>
</dbReference>
<dbReference type="OMA" id="EVALTCF"/>
<dbReference type="SUPFAM" id="SSF117281">
    <property type="entry name" value="Kelch motif"/>
    <property type="match status" value="1"/>
</dbReference>
<dbReference type="Pfam" id="PF07707">
    <property type="entry name" value="BACK"/>
    <property type="match status" value="1"/>
</dbReference>
<evidence type="ECO:0000313" key="4">
    <source>
        <dbReference type="Proteomes" id="UP000186698"/>
    </source>
</evidence>
<dbReference type="GO" id="GO:0005737">
    <property type="term" value="C:cytoplasm"/>
    <property type="evidence" value="ECO:0000318"/>
    <property type="project" value="GO_Central"/>
</dbReference>